<organism evidence="2 3">
    <name type="scientific">Saccharibacillus brassicae</name>
    <dbReference type="NCBI Taxonomy" id="2583377"/>
    <lineage>
        <taxon>Bacteria</taxon>
        <taxon>Bacillati</taxon>
        <taxon>Bacillota</taxon>
        <taxon>Bacilli</taxon>
        <taxon>Bacillales</taxon>
        <taxon>Paenibacillaceae</taxon>
        <taxon>Saccharibacillus</taxon>
    </lineage>
</organism>
<evidence type="ECO:0000256" key="1">
    <source>
        <dbReference type="SAM" id="SignalP"/>
    </source>
</evidence>
<gene>
    <name evidence="2" type="ORF">FFV09_14800</name>
</gene>
<dbReference type="AlphaFoldDB" id="A0A4Y6UZN7"/>
<feature type="signal peptide" evidence="1">
    <location>
        <begin position="1"/>
        <end position="17"/>
    </location>
</feature>
<evidence type="ECO:0000313" key="2">
    <source>
        <dbReference type="EMBL" id="QDH21998.1"/>
    </source>
</evidence>
<dbReference type="RefSeq" id="WP_141448542.1">
    <property type="nucleotide sequence ID" value="NZ_CP041217.1"/>
</dbReference>
<keyword evidence="3" id="KW-1185">Reference proteome</keyword>
<dbReference type="PROSITE" id="PS51257">
    <property type="entry name" value="PROKAR_LIPOPROTEIN"/>
    <property type="match status" value="1"/>
</dbReference>
<accession>A0A4Y6UZN7</accession>
<protein>
    <submittedName>
        <fullName evidence="2">Uncharacterized protein</fullName>
    </submittedName>
</protein>
<keyword evidence="1" id="KW-0732">Signal</keyword>
<dbReference type="OrthoDB" id="2667245at2"/>
<feature type="chain" id="PRO_5039488285" evidence="1">
    <location>
        <begin position="18"/>
        <end position="353"/>
    </location>
</feature>
<name>A0A4Y6UZN7_SACBS</name>
<dbReference type="KEGG" id="saca:FFV09_14800"/>
<evidence type="ECO:0000313" key="3">
    <source>
        <dbReference type="Proteomes" id="UP000316968"/>
    </source>
</evidence>
<dbReference type="Proteomes" id="UP000316968">
    <property type="component" value="Chromosome"/>
</dbReference>
<dbReference type="EMBL" id="CP041217">
    <property type="protein sequence ID" value="QDH21998.1"/>
    <property type="molecule type" value="Genomic_DNA"/>
</dbReference>
<reference evidence="2 3" key="1">
    <citation type="submission" date="2019-06" db="EMBL/GenBank/DDBJ databases">
        <title>Saccharibacillus brassicae sp. nov., an endophytic bacterium isolated from Chinese cabbage seeds (Brassica pekinensis).</title>
        <authorList>
            <person name="Jiang L."/>
            <person name="Lee J."/>
            <person name="Kim S.W."/>
        </authorList>
    </citation>
    <scope>NUCLEOTIDE SEQUENCE [LARGE SCALE GENOMIC DNA]</scope>
    <source>
        <strain evidence="3">KCTC 43072 / ATSA2</strain>
    </source>
</reference>
<sequence length="353" mass="39323">MRLRIIAGCLAFSVVVATGCSSVSTDADVRHEADKAVQTTSDQLNNLANLADEHIGFVKNGTMNNRDDVTLGEVMDAFFDGPTWQYFSGTNDETGDTFDVVEFTGYFLYNEKSAKARIQFILHEDDTFEMGVGSYNDIDQTALVLSLLMDKVYESYDEEHAVSTADQAQAGGEPVTADSSQIQAAKAEGIGLENFYKWTPGENDRSFPLMLDGEEIEFVVGRNTPNGIKMQVFSSSMEQGWQLPTELADGSIGPFNDYGDLIEGFSLYVKEYDFASDGVPEVVLVASDGMLESYVWVYNYNYTFSEYDVSPLELVWYGEGQSDVQLEGDRIVLPYGSQGLYEEYVYKNEKFIQ</sequence>
<proteinExistence type="predicted"/>